<evidence type="ECO:0008006" key="3">
    <source>
        <dbReference type="Google" id="ProtNLM"/>
    </source>
</evidence>
<sequence length="129" mass="14069">MVTALSEASDQQKLMLSMASGSQAAFGLIYDQLCVPTFAICNHYLKSPAAVDEAMCGLWLYVWQNAAMLSRRDGSPWSIIIETAERHAKYHAQAERLARGTAVSLNICDDATSNWLGYNIAASPDNPLS</sequence>
<keyword evidence="2" id="KW-1185">Reference proteome</keyword>
<dbReference type="RefSeq" id="WP_103461365.1">
    <property type="nucleotide sequence ID" value="NZ_PPXD01000024.1"/>
</dbReference>
<dbReference type="AlphaFoldDB" id="A0A2S3ZBF1"/>
<evidence type="ECO:0000313" key="2">
    <source>
        <dbReference type="Proteomes" id="UP000237340"/>
    </source>
</evidence>
<gene>
    <name evidence="1" type="ORF">C3B61_14775</name>
</gene>
<comment type="caution">
    <text evidence="1">The sequence shown here is derived from an EMBL/GenBank/DDBJ whole genome shotgun (WGS) entry which is preliminary data.</text>
</comment>
<protein>
    <recommendedName>
        <fullName evidence="3">RNA polymerase sigma-70 region 2 domain-containing protein</fullName>
    </recommendedName>
</protein>
<name>A0A2S3ZBF1_9MICO</name>
<proteinExistence type="predicted"/>
<evidence type="ECO:0000313" key="1">
    <source>
        <dbReference type="EMBL" id="POH62944.1"/>
    </source>
</evidence>
<dbReference type="Gene3D" id="1.10.1740.10">
    <property type="match status" value="1"/>
</dbReference>
<organism evidence="1 2">
    <name type="scientific">Cryobacterium zongtaii</name>
    <dbReference type="NCBI Taxonomy" id="1259217"/>
    <lineage>
        <taxon>Bacteria</taxon>
        <taxon>Bacillati</taxon>
        <taxon>Actinomycetota</taxon>
        <taxon>Actinomycetes</taxon>
        <taxon>Micrococcales</taxon>
        <taxon>Microbacteriaceae</taxon>
        <taxon>Cryobacterium</taxon>
    </lineage>
</organism>
<dbReference type="Proteomes" id="UP000237340">
    <property type="component" value="Unassembled WGS sequence"/>
</dbReference>
<accession>A0A2S3ZBF1</accession>
<dbReference type="EMBL" id="PPXD01000024">
    <property type="protein sequence ID" value="POH62944.1"/>
    <property type="molecule type" value="Genomic_DNA"/>
</dbReference>
<reference evidence="1 2" key="1">
    <citation type="submission" date="2018-01" db="EMBL/GenBank/DDBJ databases">
        <title>Cryobacterium sp. nov., from glaciers in China.</title>
        <authorList>
            <person name="Liu Q."/>
            <person name="Xin Y.-H."/>
        </authorList>
    </citation>
    <scope>NUCLEOTIDE SEQUENCE [LARGE SCALE GENOMIC DNA]</scope>
    <source>
        <strain evidence="1 2">TMN-42</strain>
    </source>
</reference>